<evidence type="ECO:0008006" key="3">
    <source>
        <dbReference type="Google" id="ProtNLM"/>
    </source>
</evidence>
<proteinExistence type="predicted"/>
<keyword evidence="2" id="KW-1185">Reference proteome</keyword>
<name>A0A6S7F2Y9_9BURK</name>
<dbReference type="EMBL" id="CADILH010000005">
    <property type="protein sequence ID" value="CAB3933860.1"/>
    <property type="molecule type" value="Genomic_DNA"/>
</dbReference>
<organism evidence="1 2">
    <name type="scientific">Achromobacter insolitus</name>
    <dbReference type="NCBI Taxonomy" id="217204"/>
    <lineage>
        <taxon>Bacteria</taxon>
        <taxon>Pseudomonadati</taxon>
        <taxon>Pseudomonadota</taxon>
        <taxon>Betaproteobacteria</taxon>
        <taxon>Burkholderiales</taxon>
        <taxon>Alcaligenaceae</taxon>
        <taxon>Achromobacter</taxon>
    </lineage>
</organism>
<dbReference type="InterPro" id="IPR015422">
    <property type="entry name" value="PyrdxlP-dep_Trfase_small"/>
</dbReference>
<dbReference type="Proteomes" id="UP000494183">
    <property type="component" value="Unassembled WGS sequence"/>
</dbReference>
<reference evidence="1 2" key="1">
    <citation type="submission" date="2020-04" db="EMBL/GenBank/DDBJ databases">
        <authorList>
            <person name="De Canck E."/>
        </authorList>
    </citation>
    <scope>NUCLEOTIDE SEQUENCE [LARGE SCALE GENOMIC DNA]</scope>
    <source>
        <strain evidence="1 2">LMG 6000</strain>
    </source>
</reference>
<dbReference type="AlphaFoldDB" id="A0A6S7F2Y9"/>
<gene>
    <name evidence="1" type="ORF">LMG6000_03451</name>
</gene>
<sequence>MTSLACAWLTDGTVERLVSEKRRDAVVRQAVVAEVFAGMHPISHPASYFVWLPLGEEVRGEAVAMALLERRISVSTAEPFSVGASTPHALRIALGSVDLRTLRHALGIVREVIDLA</sequence>
<dbReference type="SUPFAM" id="SSF53383">
    <property type="entry name" value="PLP-dependent transferases"/>
    <property type="match status" value="1"/>
</dbReference>
<dbReference type="Gene3D" id="3.90.1150.10">
    <property type="entry name" value="Aspartate Aminotransferase, domain 1"/>
    <property type="match status" value="1"/>
</dbReference>
<evidence type="ECO:0000313" key="2">
    <source>
        <dbReference type="Proteomes" id="UP000494183"/>
    </source>
</evidence>
<accession>A0A6S7F2Y9</accession>
<protein>
    <recommendedName>
        <fullName evidence="3">2-aminoadipate transaminase</fullName>
    </recommendedName>
</protein>
<dbReference type="InterPro" id="IPR015424">
    <property type="entry name" value="PyrdxlP-dep_Trfase"/>
</dbReference>
<evidence type="ECO:0000313" key="1">
    <source>
        <dbReference type="EMBL" id="CAB3933860.1"/>
    </source>
</evidence>